<dbReference type="PANTHER" id="PTHR45138">
    <property type="entry name" value="REGULATORY COMPONENTS OF SENSORY TRANSDUCTION SYSTEM"/>
    <property type="match status" value="1"/>
</dbReference>
<dbReference type="EMBL" id="JBHLWN010000050">
    <property type="protein sequence ID" value="MFC0213425.1"/>
    <property type="molecule type" value="Genomic_DNA"/>
</dbReference>
<keyword evidence="2" id="KW-1185">Reference proteome</keyword>
<dbReference type="InterPro" id="IPR029787">
    <property type="entry name" value="Nucleotide_cyclase"/>
</dbReference>
<reference evidence="1 2" key="1">
    <citation type="submission" date="2024-09" db="EMBL/GenBank/DDBJ databases">
        <authorList>
            <person name="Sun Q."/>
            <person name="Mori K."/>
        </authorList>
    </citation>
    <scope>NUCLEOTIDE SEQUENCE [LARGE SCALE GENOMIC DNA]</scope>
    <source>
        <strain evidence="1 2">CCM 7759</strain>
    </source>
</reference>
<organism evidence="1 2">
    <name type="scientific">Paenibacillus chartarius</name>
    <dbReference type="NCBI Taxonomy" id="747481"/>
    <lineage>
        <taxon>Bacteria</taxon>
        <taxon>Bacillati</taxon>
        <taxon>Bacillota</taxon>
        <taxon>Bacilli</taxon>
        <taxon>Bacillales</taxon>
        <taxon>Paenibacillaceae</taxon>
        <taxon>Paenibacillus</taxon>
    </lineage>
</organism>
<dbReference type="RefSeq" id="WP_377470736.1">
    <property type="nucleotide sequence ID" value="NZ_JBHLWN010000050.1"/>
</dbReference>
<dbReference type="Gene3D" id="3.30.70.270">
    <property type="match status" value="1"/>
</dbReference>
<evidence type="ECO:0000313" key="2">
    <source>
        <dbReference type="Proteomes" id="UP001589776"/>
    </source>
</evidence>
<sequence length="79" mass="8736">MLGGTRTSCSYGSIVIGEMPIRFERHNLRITVSAGIADFPRGGMDRLVEAADEALYDAKRSERDRICVYGRQDASEPEA</sequence>
<dbReference type="SUPFAM" id="SSF55073">
    <property type="entry name" value="Nucleotide cyclase"/>
    <property type="match status" value="1"/>
</dbReference>
<dbReference type="InterPro" id="IPR050469">
    <property type="entry name" value="Diguanylate_Cyclase"/>
</dbReference>
<dbReference type="InterPro" id="IPR043128">
    <property type="entry name" value="Rev_trsase/Diguanyl_cyclase"/>
</dbReference>
<accession>A0ABV6DLB0</accession>
<protein>
    <submittedName>
        <fullName evidence="1">GGDEF domain-containing protein</fullName>
    </submittedName>
</protein>
<evidence type="ECO:0000313" key="1">
    <source>
        <dbReference type="EMBL" id="MFC0213425.1"/>
    </source>
</evidence>
<dbReference type="Proteomes" id="UP001589776">
    <property type="component" value="Unassembled WGS sequence"/>
</dbReference>
<name>A0ABV6DLB0_9BACL</name>
<comment type="caution">
    <text evidence="1">The sequence shown here is derived from an EMBL/GenBank/DDBJ whole genome shotgun (WGS) entry which is preliminary data.</text>
</comment>
<dbReference type="PANTHER" id="PTHR45138:SF9">
    <property type="entry name" value="DIGUANYLATE CYCLASE DGCM-RELATED"/>
    <property type="match status" value="1"/>
</dbReference>
<proteinExistence type="predicted"/>
<gene>
    <name evidence="1" type="ORF">ACFFK0_13330</name>
</gene>